<dbReference type="EMBL" id="JAUMIT010000006">
    <property type="protein sequence ID" value="MDO3695467.1"/>
    <property type="molecule type" value="Genomic_DNA"/>
</dbReference>
<dbReference type="InterPro" id="IPR051043">
    <property type="entry name" value="Sulfatase_Mod_Factor_Kinase"/>
</dbReference>
<evidence type="ECO:0000259" key="2">
    <source>
        <dbReference type="Pfam" id="PF03781"/>
    </source>
</evidence>
<dbReference type="InterPro" id="IPR005532">
    <property type="entry name" value="SUMF_dom"/>
</dbReference>
<dbReference type="InterPro" id="IPR016187">
    <property type="entry name" value="CTDL_fold"/>
</dbReference>
<evidence type="ECO:0000313" key="3">
    <source>
        <dbReference type="EMBL" id="MDO3695467.1"/>
    </source>
</evidence>
<accession>A0ABT8VU08</accession>
<dbReference type="Pfam" id="PF03781">
    <property type="entry name" value="FGE-sulfatase"/>
    <property type="match status" value="1"/>
</dbReference>
<dbReference type="Gene3D" id="3.90.1580.10">
    <property type="entry name" value="paralog of FGE (formylglycine-generating enzyme)"/>
    <property type="match status" value="2"/>
</dbReference>
<feature type="compositionally biased region" description="Polar residues" evidence="1">
    <location>
        <begin position="247"/>
        <end position="273"/>
    </location>
</feature>
<dbReference type="PANTHER" id="PTHR23150">
    <property type="entry name" value="SULFATASE MODIFYING FACTOR 1, 2"/>
    <property type="match status" value="1"/>
</dbReference>
<reference evidence="3" key="1">
    <citation type="submission" date="2023-07" db="EMBL/GenBank/DDBJ databases">
        <title>Wenyingzhuangia sp. chi5 genome sequencing and assembly.</title>
        <authorList>
            <person name="Park S."/>
        </authorList>
    </citation>
    <scope>NUCLEOTIDE SEQUENCE</scope>
    <source>
        <strain evidence="3">Chi5</strain>
    </source>
</reference>
<dbReference type="InterPro" id="IPR019865">
    <property type="entry name" value="Glid_motil-assoc_lipo_GldJ"/>
</dbReference>
<feature type="region of interest" description="Disordered" evidence="1">
    <location>
        <begin position="245"/>
        <end position="274"/>
    </location>
</feature>
<dbReference type="InterPro" id="IPR042095">
    <property type="entry name" value="SUMF_sf"/>
</dbReference>
<name>A0ABT8VU08_9FLAO</name>
<protein>
    <submittedName>
        <fullName evidence="3">Gliding motility lipoprotein GldJ</fullName>
    </submittedName>
</protein>
<gene>
    <name evidence="3" type="primary">gldJ</name>
    <name evidence="3" type="ORF">QVZ41_11520</name>
</gene>
<feature type="domain" description="Sulfatase-modifying factor enzyme-like" evidence="2">
    <location>
        <begin position="62"/>
        <end position="383"/>
    </location>
</feature>
<dbReference type="PROSITE" id="PS51257">
    <property type="entry name" value="PROKAR_LIPOPROTEIN"/>
    <property type="match status" value="1"/>
</dbReference>
<dbReference type="RefSeq" id="WP_302884735.1">
    <property type="nucleotide sequence ID" value="NZ_JAUMIT010000006.1"/>
</dbReference>
<organism evidence="3 4">
    <name type="scientific">Wenyingzhuangia gilva</name>
    <dbReference type="NCBI Taxonomy" id="3057677"/>
    <lineage>
        <taxon>Bacteria</taxon>
        <taxon>Pseudomonadati</taxon>
        <taxon>Bacteroidota</taxon>
        <taxon>Flavobacteriia</taxon>
        <taxon>Flavobacteriales</taxon>
        <taxon>Flavobacteriaceae</taxon>
        <taxon>Wenyingzhuangia</taxon>
    </lineage>
</organism>
<keyword evidence="4" id="KW-1185">Reference proteome</keyword>
<evidence type="ECO:0000313" key="4">
    <source>
        <dbReference type="Proteomes" id="UP001168642"/>
    </source>
</evidence>
<sequence>MKKIIKTSLIYSGVILIMTSCFNQQRDFGSDRYSENIGYDFSNPEYGGLTRLSEVVEQEIPPAMVSIEGGQFVMGQTQQDVMGGIHNKPRNVHVQSFYMDDSEVSNKEYVIYLDWLAKVFPEDNPKYKHIYTAALPDTTVWRNPLGSDGNLPKTYLRHRAYEEYPVVGVSWLQANDYCKWRTDRIAEKRLVDEGILKPLYNNGAVSVEGRNHFDKEVFEANPNLLFGGNKSIYSDYVTNSNEEEYNGNDSITINTTPSNSKNNKLNINRQSPSPDFRLPTEVEWEYAAKADVENRYENSIRGRKKYAWRGESTRDEQSKYYTQHANFKQGNGDYSGIAGWSSDTGDITTPVRSFPPNAFGLYDMAGNVAEWVFDVYRPTIDTELNDFNYARGNIYRKPKLDENGNVIVASFNDIVYDTLPNGKVVPSVLPGQILKEEITDNDVYLNLNYQKADNRDYANGDRASSRDYAQNDENRKRMYNAPILLPPTINEETGKVEYKYDDQKRTTLITNYSRVYKGGSWKDREYWLDPSQRRYLEEYMSTNYIGFRCVLSMVGETHEKDRRSPFNISY</sequence>
<dbReference type="PANTHER" id="PTHR23150:SF19">
    <property type="entry name" value="FORMYLGLYCINE-GENERATING ENZYME"/>
    <property type="match status" value="1"/>
</dbReference>
<keyword evidence="3" id="KW-0449">Lipoprotein</keyword>
<comment type="caution">
    <text evidence="3">The sequence shown here is derived from an EMBL/GenBank/DDBJ whole genome shotgun (WGS) entry which is preliminary data.</text>
</comment>
<dbReference type="NCBIfam" id="TIGR03524">
    <property type="entry name" value="GldJ"/>
    <property type="match status" value="1"/>
</dbReference>
<evidence type="ECO:0000256" key="1">
    <source>
        <dbReference type="SAM" id="MobiDB-lite"/>
    </source>
</evidence>
<dbReference type="SUPFAM" id="SSF56436">
    <property type="entry name" value="C-type lectin-like"/>
    <property type="match status" value="1"/>
</dbReference>
<proteinExistence type="predicted"/>
<dbReference type="Proteomes" id="UP001168642">
    <property type="component" value="Unassembled WGS sequence"/>
</dbReference>